<evidence type="ECO:0000313" key="2">
    <source>
        <dbReference type="EMBL" id="MBK1632072.1"/>
    </source>
</evidence>
<dbReference type="SUPFAM" id="SSF81301">
    <property type="entry name" value="Nucleotidyltransferase"/>
    <property type="match status" value="1"/>
</dbReference>
<sequence length="119" mass="13290">MNASDLETTERHEPELLRRMVDIIVHEAAPEAIILFGSRARGDARPDSDIDLLVIEREPFGPGRSRIKEAARLYRALGDVPASKDLLVYSRDEVADRRSTASHVVGRACREGRLLYGHA</sequence>
<feature type="domain" description="Polymerase beta nucleotidyltransferase" evidence="1">
    <location>
        <begin position="22"/>
        <end position="116"/>
    </location>
</feature>
<dbReference type="PANTHER" id="PTHR33933">
    <property type="entry name" value="NUCLEOTIDYLTRANSFERASE"/>
    <property type="match status" value="1"/>
</dbReference>
<dbReference type="EMBL" id="NRRV01000039">
    <property type="protein sequence ID" value="MBK1632072.1"/>
    <property type="molecule type" value="Genomic_DNA"/>
</dbReference>
<dbReference type="RefSeq" id="WP_242475407.1">
    <property type="nucleotide sequence ID" value="NZ_NRRV01000039.1"/>
</dbReference>
<proteinExistence type="predicted"/>
<gene>
    <name evidence="2" type="ORF">CKO31_15265</name>
</gene>
<name>A0ABS1CJJ0_9GAMM</name>
<accession>A0ABS1CJJ0</accession>
<protein>
    <recommendedName>
        <fullName evidence="1">Polymerase beta nucleotidyltransferase domain-containing protein</fullName>
    </recommendedName>
</protein>
<dbReference type="Gene3D" id="3.30.460.10">
    <property type="entry name" value="Beta Polymerase, domain 2"/>
    <property type="match status" value="1"/>
</dbReference>
<evidence type="ECO:0000259" key="1">
    <source>
        <dbReference type="Pfam" id="PF18765"/>
    </source>
</evidence>
<organism evidence="2 3">
    <name type="scientific">Thiohalocapsa halophila</name>
    <dbReference type="NCBI Taxonomy" id="69359"/>
    <lineage>
        <taxon>Bacteria</taxon>
        <taxon>Pseudomonadati</taxon>
        <taxon>Pseudomonadota</taxon>
        <taxon>Gammaproteobacteria</taxon>
        <taxon>Chromatiales</taxon>
        <taxon>Chromatiaceae</taxon>
        <taxon>Thiohalocapsa</taxon>
    </lineage>
</organism>
<dbReference type="CDD" id="cd05403">
    <property type="entry name" value="NT_KNTase_like"/>
    <property type="match status" value="1"/>
</dbReference>
<dbReference type="Proteomes" id="UP000748752">
    <property type="component" value="Unassembled WGS sequence"/>
</dbReference>
<keyword evidence="3" id="KW-1185">Reference proteome</keyword>
<evidence type="ECO:0000313" key="3">
    <source>
        <dbReference type="Proteomes" id="UP000748752"/>
    </source>
</evidence>
<dbReference type="Pfam" id="PF18765">
    <property type="entry name" value="Polbeta"/>
    <property type="match status" value="1"/>
</dbReference>
<dbReference type="InterPro" id="IPR052548">
    <property type="entry name" value="Type_VII_TA_antitoxin"/>
</dbReference>
<dbReference type="InterPro" id="IPR043519">
    <property type="entry name" value="NT_sf"/>
</dbReference>
<reference evidence="2 3" key="1">
    <citation type="journal article" date="2020" name="Microorganisms">
        <title>Osmotic Adaptation and Compatible Solute Biosynthesis of Phototrophic Bacteria as Revealed from Genome Analyses.</title>
        <authorList>
            <person name="Imhoff J.F."/>
            <person name="Rahn T."/>
            <person name="Kunzel S."/>
            <person name="Keller A."/>
            <person name="Neulinger S.C."/>
        </authorList>
    </citation>
    <scope>NUCLEOTIDE SEQUENCE [LARGE SCALE GENOMIC DNA]</scope>
    <source>
        <strain evidence="2 3">DSM 6210</strain>
    </source>
</reference>
<dbReference type="PANTHER" id="PTHR33933:SF1">
    <property type="entry name" value="PROTEIN ADENYLYLTRANSFERASE MNTA-RELATED"/>
    <property type="match status" value="1"/>
</dbReference>
<comment type="caution">
    <text evidence="2">The sequence shown here is derived from an EMBL/GenBank/DDBJ whole genome shotgun (WGS) entry which is preliminary data.</text>
</comment>
<dbReference type="InterPro" id="IPR041633">
    <property type="entry name" value="Polbeta"/>
</dbReference>